<feature type="domain" description="Thioredoxin" evidence="1">
    <location>
        <begin position="15"/>
        <end position="101"/>
    </location>
</feature>
<dbReference type="InterPro" id="IPR036249">
    <property type="entry name" value="Thioredoxin-like_sf"/>
</dbReference>
<evidence type="ECO:0000259" key="1">
    <source>
        <dbReference type="Pfam" id="PF00085"/>
    </source>
</evidence>
<dbReference type="OrthoDB" id="5784238at2"/>
<dbReference type="EMBL" id="CP021780">
    <property type="protein sequence ID" value="ASA21892.1"/>
    <property type="molecule type" value="Genomic_DNA"/>
</dbReference>
<reference evidence="2 3" key="1">
    <citation type="submission" date="2017-06" db="EMBL/GenBank/DDBJ databases">
        <title>Complete genome sequence of Paenibacillus donghaensis KCTC 13049T isolated from East Sea sediment, South Korea.</title>
        <authorList>
            <person name="Jung B.K."/>
            <person name="Hong S.-J."/>
            <person name="Shin J.-H."/>
        </authorList>
    </citation>
    <scope>NUCLEOTIDE SEQUENCE [LARGE SCALE GENOMIC DNA]</scope>
    <source>
        <strain evidence="2 3">KCTC 13049</strain>
    </source>
</reference>
<sequence>MKEMNEAQLLEACDTAGSPLAVFFYTPLCGTCGAARRMLEVAEHLLPPEVVVAAGNVNQLPGLVARYRISSVPALLVVSADRGAEPDIYYSMVSVERMLEYIRSVTS</sequence>
<organism evidence="2 3">
    <name type="scientific">Paenibacillus donghaensis</name>
    <dbReference type="NCBI Taxonomy" id="414771"/>
    <lineage>
        <taxon>Bacteria</taxon>
        <taxon>Bacillati</taxon>
        <taxon>Bacillota</taxon>
        <taxon>Bacilli</taxon>
        <taxon>Bacillales</taxon>
        <taxon>Paenibacillaceae</taxon>
        <taxon>Paenibacillus</taxon>
    </lineage>
</organism>
<evidence type="ECO:0000313" key="2">
    <source>
        <dbReference type="EMBL" id="ASA21892.1"/>
    </source>
</evidence>
<gene>
    <name evidence="2" type="ORF">B9T62_14575</name>
</gene>
<dbReference type="KEGG" id="pdh:B9T62_14575"/>
<dbReference type="Pfam" id="PF00085">
    <property type="entry name" value="Thioredoxin"/>
    <property type="match status" value="1"/>
</dbReference>
<proteinExistence type="predicted"/>
<accession>A0A2Z2KLF8</accession>
<dbReference type="Gene3D" id="3.40.30.10">
    <property type="entry name" value="Glutaredoxin"/>
    <property type="match status" value="1"/>
</dbReference>
<name>A0A2Z2KLF8_9BACL</name>
<dbReference type="CDD" id="cd02947">
    <property type="entry name" value="TRX_family"/>
    <property type="match status" value="1"/>
</dbReference>
<keyword evidence="3" id="KW-1185">Reference proteome</keyword>
<dbReference type="Proteomes" id="UP000249890">
    <property type="component" value="Chromosome"/>
</dbReference>
<protein>
    <submittedName>
        <fullName evidence="2">Thiol reductase thioredoxin</fullName>
    </submittedName>
</protein>
<dbReference type="InterPro" id="IPR013766">
    <property type="entry name" value="Thioredoxin_domain"/>
</dbReference>
<dbReference type="SUPFAM" id="SSF52833">
    <property type="entry name" value="Thioredoxin-like"/>
    <property type="match status" value="1"/>
</dbReference>
<evidence type="ECO:0000313" key="3">
    <source>
        <dbReference type="Proteomes" id="UP000249890"/>
    </source>
</evidence>
<dbReference type="AlphaFoldDB" id="A0A2Z2KLF8"/>
<dbReference type="RefSeq" id="WP_087915899.1">
    <property type="nucleotide sequence ID" value="NZ_CP021780.1"/>
</dbReference>